<proteinExistence type="predicted"/>
<dbReference type="Gene3D" id="3.30.1240.10">
    <property type="match status" value="1"/>
</dbReference>
<dbReference type="AlphaFoldDB" id="A0A0U1QS12"/>
<evidence type="ECO:0000313" key="2">
    <source>
        <dbReference type="Proteomes" id="UP000035553"/>
    </source>
</evidence>
<dbReference type="PROSITE" id="PS01229">
    <property type="entry name" value="COF_2"/>
    <property type="match status" value="1"/>
</dbReference>
<dbReference type="NCBIfam" id="TIGR00099">
    <property type="entry name" value="Cof-subfamily"/>
    <property type="match status" value="1"/>
</dbReference>
<dbReference type="OrthoDB" id="9810101at2"/>
<evidence type="ECO:0000313" key="1">
    <source>
        <dbReference type="EMBL" id="KLI03573.1"/>
    </source>
</evidence>
<organism evidence="1 2">
    <name type="scientific">Sporolactobacillus inulinus CASD</name>
    <dbReference type="NCBI Taxonomy" id="1069536"/>
    <lineage>
        <taxon>Bacteria</taxon>
        <taxon>Bacillati</taxon>
        <taxon>Bacillota</taxon>
        <taxon>Bacilli</taxon>
        <taxon>Bacillales</taxon>
        <taxon>Sporolactobacillaceae</taxon>
        <taxon>Sporolactobacillus</taxon>
    </lineage>
</organism>
<dbReference type="PANTHER" id="PTHR10000:SF55">
    <property type="entry name" value="5-AMINO-6-(5-PHOSPHO-D-RIBITYLAMINO)URACIL PHOSPHATASE YCSE"/>
    <property type="match status" value="1"/>
</dbReference>
<dbReference type="GO" id="GO:0016791">
    <property type="term" value="F:phosphatase activity"/>
    <property type="evidence" value="ECO:0007669"/>
    <property type="project" value="TreeGrafter"/>
</dbReference>
<dbReference type="Proteomes" id="UP000035553">
    <property type="component" value="Unassembled WGS sequence"/>
</dbReference>
<protein>
    <submittedName>
        <fullName evidence="1">Hydrolase Cof</fullName>
    </submittedName>
</protein>
<keyword evidence="2" id="KW-1185">Reference proteome</keyword>
<dbReference type="GO" id="GO:0005829">
    <property type="term" value="C:cytosol"/>
    <property type="evidence" value="ECO:0007669"/>
    <property type="project" value="TreeGrafter"/>
</dbReference>
<sequence length="278" mass="31412">MLDLDGTTLTPENQVTPELNAYLKKLRSLGKRVFVITGRTEVDALNALPSDFPHEGMVASNGMAVFAGGEKIFQSALPSDLVQLMIRRSEEQHMYYQLHPIGGRRTILNRDKSYVIDQIQGEKPHSVGENEWNSRRQAVLEDMVWKDALTEEESAQIAKMYFFSSDPSIMDTWKQELNGLQQTFAFDQFSSSRNNVELVGRNISKASGVRRLLDYFDLSPEHALAIGDGENDLPMFQIAGHSAAMKNAPDHVKAQAKWVTESPYDQNGLYNFLRTIFH</sequence>
<dbReference type="EMBL" id="AFVQ02000029">
    <property type="protein sequence ID" value="KLI03573.1"/>
    <property type="molecule type" value="Genomic_DNA"/>
</dbReference>
<dbReference type="NCBIfam" id="TIGR01484">
    <property type="entry name" value="HAD-SF-IIB"/>
    <property type="match status" value="1"/>
</dbReference>
<dbReference type="STRING" id="1069536.SINU_02080"/>
<dbReference type="Gene3D" id="3.40.50.1000">
    <property type="entry name" value="HAD superfamily/HAD-like"/>
    <property type="match status" value="1"/>
</dbReference>
<dbReference type="SFLD" id="SFLDG01140">
    <property type="entry name" value="C2.B:_Phosphomannomutase_and_P"/>
    <property type="match status" value="1"/>
</dbReference>
<dbReference type="InterPro" id="IPR000150">
    <property type="entry name" value="Cof"/>
</dbReference>
<comment type="caution">
    <text evidence="1">The sequence shown here is derived from an EMBL/GenBank/DDBJ whole genome shotgun (WGS) entry which is preliminary data.</text>
</comment>
<name>A0A0U1QS12_9BACL</name>
<dbReference type="SFLD" id="SFLDS00003">
    <property type="entry name" value="Haloacid_Dehalogenase"/>
    <property type="match status" value="1"/>
</dbReference>
<reference evidence="1 2" key="1">
    <citation type="journal article" date="2011" name="J. Bacteriol.">
        <title>Draft genome sequence of Sporolactobacillus inulinus strain CASD, an efficient D-lactic acid-producing bacterium with high-concentration lactate tolerance capability.</title>
        <authorList>
            <person name="Yu B."/>
            <person name="Su F."/>
            <person name="Wang L."/>
            <person name="Xu K."/>
            <person name="Zhao B."/>
            <person name="Xu P."/>
        </authorList>
    </citation>
    <scope>NUCLEOTIDE SEQUENCE [LARGE SCALE GENOMIC DNA]</scope>
    <source>
        <strain evidence="1 2">CASD</strain>
    </source>
</reference>
<dbReference type="Pfam" id="PF08282">
    <property type="entry name" value="Hydrolase_3"/>
    <property type="match status" value="1"/>
</dbReference>
<dbReference type="InterPro" id="IPR023214">
    <property type="entry name" value="HAD_sf"/>
</dbReference>
<gene>
    <name evidence="1" type="ORF">SINU_02080</name>
</gene>
<dbReference type="GO" id="GO:0000287">
    <property type="term" value="F:magnesium ion binding"/>
    <property type="evidence" value="ECO:0007669"/>
    <property type="project" value="TreeGrafter"/>
</dbReference>
<dbReference type="SUPFAM" id="SSF56784">
    <property type="entry name" value="HAD-like"/>
    <property type="match status" value="1"/>
</dbReference>
<dbReference type="InterPro" id="IPR036412">
    <property type="entry name" value="HAD-like_sf"/>
</dbReference>
<dbReference type="PANTHER" id="PTHR10000">
    <property type="entry name" value="PHOSPHOSERINE PHOSPHATASE"/>
    <property type="match status" value="1"/>
</dbReference>
<dbReference type="InterPro" id="IPR006379">
    <property type="entry name" value="HAD-SF_hydro_IIB"/>
</dbReference>
<keyword evidence="1" id="KW-0378">Hydrolase</keyword>
<accession>A0A0U1QS12</accession>